<dbReference type="GO" id="GO:0016747">
    <property type="term" value="F:acyltransferase activity, transferring groups other than amino-acyl groups"/>
    <property type="evidence" value="ECO:0007669"/>
    <property type="project" value="InterPro"/>
</dbReference>
<evidence type="ECO:0000259" key="1">
    <source>
        <dbReference type="PROSITE" id="PS51186"/>
    </source>
</evidence>
<dbReference type="Gene3D" id="3.40.630.30">
    <property type="match status" value="1"/>
</dbReference>
<sequence>MHPGFFMGNGGMKYPLVKQLKQHDILRQSFIDLAVDIFDLSFEAWYQAGFWTENYIPYALVDDNQVIANASVNVIDTCWMGAEKRYIQIGTVMTDKRYRNNGLARYLLTEIIQDWQYRADAIYLYANASVRDFYPKFGFEKAREYQYTLRATPMASDFRRLDMDDDADRQQLLHYYAKSNPFSALPMNNNLGLLMFYCASYLKACVYFSEKHQAIAIATQNRGTLLCFDIFAESGSSLTQIVNALANQQTQRVVLGFTPKETRECECTLIDDEDTLFLFSGKENVFRDHQVMFPLLSHA</sequence>
<dbReference type="CDD" id="cd04301">
    <property type="entry name" value="NAT_SF"/>
    <property type="match status" value="1"/>
</dbReference>
<organism evidence="2 3">
    <name type="scientific">Kosakonia sacchari</name>
    <dbReference type="NCBI Taxonomy" id="1158459"/>
    <lineage>
        <taxon>Bacteria</taxon>
        <taxon>Pseudomonadati</taxon>
        <taxon>Pseudomonadota</taxon>
        <taxon>Gammaproteobacteria</taxon>
        <taxon>Enterobacterales</taxon>
        <taxon>Enterobacteriaceae</taxon>
        <taxon>Kosakonia</taxon>
    </lineage>
</organism>
<dbReference type="InterPro" id="IPR016181">
    <property type="entry name" value="Acyl_CoA_acyltransferase"/>
</dbReference>
<name>A0A1G4Z4A4_9ENTR</name>
<gene>
    <name evidence="2" type="ORF">SAMN02927897_03972</name>
</gene>
<reference evidence="2 3" key="1">
    <citation type="submission" date="2016-10" db="EMBL/GenBank/DDBJ databases">
        <authorList>
            <person name="Varghese N."/>
            <person name="Submissions S."/>
        </authorList>
    </citation>
    <scope>NUCLEOTIDE SEQUENCE [LARGE SCALE GENOMIC DNA]</scope>
    <source>
        <strain evidence="2 3">CGMCC 1.12102</strain>
    </source>
</reference>
<feature type="domain" description="N-acetyltransferase" evidence="1">
    <location>
        <begin position="12"/>
        <end position="159"/>
    </location>
</feature>
<comment type="caution">
    <text evidence="2">The sequence shown here is derived from an EMBL/GenBank/DDBJ whole genome shotgun (WGS) entry which is preliminary data.</text>
</comment>
<evidence type="ECO:0000313" key="3">
    <source>
        <dbReference type="Proteomes" id="UP000183569"/>
    </source>
</evidence>
<dbReference type="Proteomes" id="UP000183569">
    <property type="component" value="Unassembled WGS sequence"/>
</dbReference>
<dbReference type="AlphaFoldDB" id="A0A1G4Z4A4"/>
<protein>
    <submittedName>
        <fullName evidence="2">Acetyltransferase (GNAT) domain-containing protein</fullName>
    </submittedName>
</protein>
<evidence type="ECO:0000313" key="2">
    <source>
        <dbReference type="EMBL" id="SCX60475.1"/>
    </source>
</evidence>
<dbReference type="SUPFAM" id="SSF55729">
    <property type="entry name" value="Acyl-CoA N-acyltransferases (Nat)"/>
    <property type="match status" value="1"/>
</dbReference>
<dbReference type="EMBL" id="FMUI01000015">
    <property type="protein sequence ID" value="SCX60475.1"/>
    <property type="molecule type" value="Genomic_DNA"/>
</dbReference>
<dbReference type="Pfam" id="PF00583">
    <property type="entry name" value="Acetyltransf_1"/>
    <property type="match status" value="1"/>
</dbReference>
<dbReference type="InterPro" id="IPR000182">
    <property type="entry name" value="GNAT_dom"/>
</dbReference>
<keyword evidence="2" id="KW-0808">Transferase</keyword>
<accession>A0A1G4Z4A4</accession>
<dbReference type="PROSITE" id="PS51186">
    <property type="entry name" value="GNAT"/>
    <property type="match status" value="1"/>
</dbReference>
<proteinExistence type="predicted"/>